<evidence type="ECO:0000256" key="1">
    <source>
        <dbReference type="SAM" id="Phobius"/>
    </source>
</evidence>
<dbReference type="Proteomes" id="UP000273326">
    <property type="component" value="Chromosome"/>
</dbReference>
<keyword evidence="1" id="KW-0472">Membrane</keyword>
<dbReference type="OrthoDB" id="9973131at2"/>
<accession>A0A3S9HED8</accession>
<organism evidence="2 3">
    <name type="scientific">Jeotgalibaca ciconiae</name>
    <dbReference type="NCBI Taxonomy" id="2496265"/>
    <lineage>
        <taxon>Bacteria</taxon>
        <taxon>Bacillati</taxon>
        <taxon>Bacillota</taxon>
        <taxon>Bacilli</taxon>
        <taxon>Lactobacillales</taxon>
        <taxon>Carnobacteriaceae</taxon>
        <taxon>Jeotgalibaca</taxon>
    </lineage>
</organism>
<evidence type="ECO:0008006" key="4">
    <source>
        <dbReference type="Google" id="ProtNLM"/>
    </source>
</evidence>
<keyword evidence="1" id="KW-0812">Transmembrane</keyword>
<dbReference type="EMBL" id="CP034465">
    <property type="protein sequence ID" value="AZP05503.1"/>
    <property type="molecule type" value="Genomic_DNA"/>
</dbReference>
<sequence>MWKKLNDRKGSILIESMTGMMIISVVIITIVPLISFMFSQISMKKREVEVWRFFQDVAIESREDSSEMESQIRQSDGVFLEARAKNNHRTIIVESNTSKRTEVYYVELLQIE</sequence>
<gene>
    <name evidence="2" type="ORF">EJN90_13060</name>
</gene>
<proteinExistence type="predicted"/>
<keyword evidence="1" id="KW-1133">Transmembrane helix</keyword>
<reference evidence="3" key="1">
    <citation type="submission" date="2018-12" db="EMBL/GenBank/DDBJ databases">
        <title>Complete genome sequencing of Jeotgalibaca sp. H21T32.</title>
        <authorList>
            <person name="Bae J.-W."/>
            <person name="Lee S.-Y."/>
        </authorList>
    </citation>
    <scope>NUCLEOTIDE SEQUENCE [LARGE SCALE GENOMIC DNA]</scope>
    <source>
        <strain evidence="3">H21T32</strain>
    </source>
</reference>
<dbReference type="AlphaFoldDB" id="A0A3S9HED8"/>
<protein>
    <recommendedName>
        <fullName evidence="4">Type II secretion system protein</fullName>
    </recommendedName>
</protein>
<evidence type="ECO:0000313" key="2">
    <source>
        <dbReference type="EMBL" id="AZP05503.1"/>
    </source>
</evidence>
<evidence type="ECO:0000313" key="3">
    <source>
        <dbReference type="Proteomes" id="UP000273326"/>
    </source>
</evidence>
<keyword evidence="3" id="KW-1185">Reference proteome</keyword>
<dbReference type="KEGG" id="jeh:EJN90_13060"/>
<feature type="transmembrane region" description="Helical" evidence="1">
    <location>
        <begin position="20"/>
        <end position="38"/>
    </location>
</feature>
<name>A0A3S9HED8_9LACT</name>
<dbReference type="RefSeq" id="WP_126111969.1">
    <property type="nucleotide sequence ID" value="NZ_CP034465.1"/>
</dbReference>